<evidence type="ECO:0000313" key="2">
    <source>
        <dbReference type="EMBL" id="PYC28065.1"/>
    </source>
</evidence>
<feature type="region of interest" description="Disordered" evidence="1">
    <location>
        <begin position="39"/>
        <end position="95"/>
    </location>
</feature>
<evidence type="ECO:0000313" key="3">
    <source>
        <dbReference type="Proteomes" id="UP000248188"/>
    </source>
</evidence>
<comment type="caution">
    <text evidence="2">The sequence shown here is derived from an EMBL/GenBank/DDBJ whole genome shotgun (WGS) entry which is preliminary data.</text>
</comment>
<dbReference type="EMBL" id="QJRN01000035">
    <property type="protein sequence ID" value="PYC28065.1"/>
    <property type="molecule type" value="Genomic_DNA"/>
</dbReference>
<dbReference type="Proteomes" id="UP000248188">
    <property type="component" value="Unassembled WGS sequence"/>
</dbReference>
<feature type="compositionally biased region" description="Polar residues" evidence="1">
    <location>
        <begin position="83"/>
        <end position="95"/>
    </location>
</feature>
<protein>
    <submittedName>
        <fullName evidence="2">Uncharacterized protein</fullName>
    </submittedName>
</protein>
<name>A0A9Q6IAG7_9PSED</name>
<dbReference type="AlphaFoldDB" id="A0A9Q6IAG7"/>
<evidence type="ECO:0000256" key="1">
    <source>
        <dbReference type="SAM" id="MobiDB-lite"/>
    </source>
</evidence>
<sequence>MAAAHGSMPSFGHAEPKRGTEWRGKSLWLLWALSKVTRRKGETISGRPRSNGYVHQSDRTLRLHNRQAPSPQDECSAPPTTAPAKNSSTTNSAHN</sequence>
<accession>A0A9Q6IAG7</accession>
<organism evidence="2 3">
    <name type="scientific">Pseudomonas protegens</name>
    <dbReference type="NCBI Taxonomy" id="380021"/>
    <lineage>
        <taxon>Bacteria</taxon>
        <taxon>Pseudomonadati</taxon>
        <taxon>Pseudomonadota</taxon>
        <taxon>Gammaproteobacteria</taxon>
        <taxon>Pseudomonadales</taxon>
        <taxon>Pseudomonadaceae</taxon>
        <taxon>Pseudomonas</taxon>
    </lineage>
</organism>
<gene>
    <name evidence="2" type="ORF">DMX08_30405</name>
</gene>
<proteinExistence type="predicted"/>
<reference evidence="2 3" key="1">
    <citation type="submission" date="2018-06" db="EMBL/GenBank/DDBJ databases">
        <title>Pseudomonas diversity within urban Lake Michigan freshwaters.</title>
        <authorList>
            <person name="Batrich M."/>
            <person name="Hatzopoulos T."/>
            <person name="Putonti C."/>
        </authorList>
    </citation>
    <scope>NUCLEOTIDE SEQUENCE [LARGE SCALE GENOMIC DNA]</scope>
    <source>
        <strain evidence="2 3">MB-090624</strain>
    </source>
</reference>